<protein>
    <submittedName>
        <fullName evidence="1">Uncharacterized protein</fullName>
    </submittedName>
</protein>
<name>A0A2Z6RIU3_9GLOM</name>
<reference evidence="1 2" key="1">
    <citation type="submission" date="2017-11" db="EMBL/GenBank/DDBJ databases">
        <title>The genome of Rhizophagus clarus HR1 reveals common genetic basis of auxotrophy among arbuscular mycorrhizal fungi.</title>
        <authorList>
            <person name="Kobayashi Y."/>
        </authorList>
    </citation>
    <scope>NUCLEOTIDE SEQUENCE [LARGE SCALE GENOMIC DNA]</scope>
    <source>
        <strain evidence="1 2">HR1</strain>
    </source>
</reference>
<keyword evidence="2" id="KW-1185">Reference proteome</keyword>
<dbReference type="EMBL" id="BEXD01001111">
    <property type="protein sequence ID" value="GBB92296.1"/>
    <property type="molecule type" value="Genomic_DNA"/>
</dbReference>
<accession>A0A2Z6RIU3</accession>
<dbReference type="STRING" id="94130.A0A2Z6RIU3"/>
<proteinExistence type="predicted"/>
<organism evidence="1 2">
    <name type="scientific">Rhizophagus clarus</name>
    <dbReference type="NCBI Taxonomy" id="94130"/>
    <lineage>
        <taxon>Eukaryota</taxon>
        <taxon>Fungi</taxon>
        <taxon>Fungi incertae sedis</taxon>
        <taxon>Mucoromycota</taxon>
        <taxon>Glomeromycotina</taxon>
        <taxon>Glomeromycetes</taxon>
        <taxon>Glomerales</taxon>
        <taxon>Glomeraceae</taxon>
        <taxon>Rhizophagus</taxon>
    </lineage>
</organism>
<dbReference type="AlphaFoldDB" id="A0A2Z6RIU3"/>
<gene>
    <name evidence="1" type="ORF">RclHR1_19990004</name>
</gene>
<evidence type="ECO:0000313" key="2">
    <source>
        <dbReference type="Proteomes" id="UP000247702"/>
    </source>
</evidence>
<sequence length="96" mass="11205">MDESQDVIGNHKKVCNKVRVEALIIKETDFDAVATSQNLDLEEAENLKFDQEHSIPDTMALKRFYMQNIYGKDMDDKIWDTLCNKKFIKHFSPPEP</sequence>
<comment type="caution">
    <text evidence="1">The sequence shown here is derived from an EMBL/GenBank/DDBJ whole genome shotgun (WGS) entry which is preliminary data.</text>
</comment>
<evidence type="ECO:0000313" key="1">
    <source>
        <dbReference type="EMBL" id="GBB92296.1"/>
    </source>
</evidence>
<dbReference type="Proteomes" id="UP000247702">
    <property type="component" value="Unassembled WGS sequence"/>
</dbReference>